<evidence type="ECO:0000313" key="2">
    <source>
        <dbReference type="EMBL" id="MBU3852545.1"/>
    </source>
</evidence>
<dbReference type="Proteomes" id="UP000823865">
    <property type="component" value="Unassembled WGS sequence"/>
</dbReference>
<reference evidence="2" key="1">
    <citation type="journal article" date="2021" name="PeerJ">
        <title>Extensive microbial diversity within the chicken gut microbiome revealed by metagenomics and culture.</title>
        <authorList>
            <person name="Gilroy R."/>
            <person name="Ravi A."/>
            <person name="Getino M."/>
            <person name="Pursley I."/>
            <person name="Horton D.L."/>
            <person name="Alikhan N.F."/>
            <person name="Baker D."/>
            <person name="Gharbi K."/>
            <person name="Hall N."/>
            <person name="Watson M."/>
            <person name="Adriaenssens E.M."/>
            <person name="Foster-Nyarko E."/>
            <person name="Jarju S."/>
            <person name="Secka A."/>
            <person name="Antonio M."/>
            <person name="Oren A."/>
            <person name="Chaudhuri R.R."/>
            <person name="La Ragione R."/>
            <person name="Hildebrand F."/>
            <person name="Pallen M.J."/>
        </authorList>
    </citation>
    <scope>NUCLEOTIDE SEQUENCE</scope>
    <source>
        <strain evidence="2">G3-2149</strain>
    </source>
</reference>
<keyword evidence="1" id="KW-0732">Signal</keyword>
<sequence>MKKLLHLLAGLLFAVLPSKAQNGYTVDPNSVINDPTALKSGEYLIYCEASGKTPGFLFYKNDDNDRPFRFNNGISITAGYVSNAYYVWTVAEVEENGKTLYTFTNKQDNSKYLLKDNMWNRNMAISADKEIAKLEAVPYTDEIGVKTIALKLPEQITPAEGEANADPYIFCNTAGDPNLSYWGSDNPKGAVHFTFYPVSETSSPAPRYPFLLSEAPKDGQFAEKTYWYFLKLNNKYATYKEGSTSIPLTSTNPVNYGSFWAFVENGDGTLTIYNAATGTSKFFAAAANPNTSGTSYPNLMEKATGVTTTWDYVPVSNSDTKFCLNLTGETNKYPNDYAGNGSIAFWNATGEGSMFIVEYVNLESTIAAIRTNQEAITGAVGTLASESYANFTAALDKGTMEGLVEALKIRDLTGTTVQFDPSKYYRLQNVKFGGIFGINPESMSLKKETAMDPSNANLLFKFEEGANGKVKIYHPNAKLYIGTAGSGESVPLKEESEASEYTKLDWGTGNFGFMDASNLDIVQFGKNGNIGLYRNSDGAGKGGDHAWYLIPAEEIDVNITAAGYATVNYPFAVQLPENSSLKAYTGEIQEGTDGKVLLLTEVPEGKIPAETPVVLEGAQGNYTLTIDSENTEPSIPSALAGTLLPKTIEEGTTVYGLGYVKDVIGFYKMNDTNRTIGANKAYLPSSPVLQGVRGVTFSFGDNSGETTGIEDVTSNLAKEEYYDLQGRRVMNPTEGIYVTKSGKKVLFTK</sequence>
<organism evidence="2 3">
    <name type="scientific">Candidatus Paraprevotella stercoravium</name>
    <dbReference type="NCBI Taxonomy" id="2838725"/>
    <lineage>
        <taxon>Bacteria</taxon>
        <taxon>Pseudomonadati</taxon>
        <taxon>Bacteroidota</taxon>
        <taxon>Bacteroidia</taxon>
        <taxon>Bacteroidales</taxon>
        <taxon>Prevotellaceae</taxon>
        <taxon>Paraprevotella</taxon>
    </lineage>
</organism>
<comment type="caution">
    <text evidence="2">The sequence shown here is derived from an EMBL/GenBank/DDBJ whole genome shotgun (WGS) entry which is preliminary data.</text>
</comment>
<dbReference type="EMBL" id="JAHLFU010000029">
    <property type="protein sequence ID" value="MBU3852545.1"/>
    <property type="molecule type" value="Genomic_DNA"/>
</dbReference>
<accession>A0A9E2P1T5</accession>
<name>A0A9E2P1T5_9BACT</name>
<dbReference type="AlphaFoldDB" id="A0A9E2P1T5"/>
<gene>
    <name evidence="2" type="ORF">H9789_01705</name>
</gene>
<evidence type="ECO:0000256" key="1">
    <source>
        <dbReference type="SAM" id="SignalP"/>
    </source>
</evidence>
<feature type="signal peptide" evidence="1">
    <location>
        <begin position="1"/>
        <end position="20"/>
    </location>
</feature>
<evidence type="ECO:0000313" key="3">
    <source>
        <dbReference type="Proteomes" id="UP000823865"/>
    </source>
</evidence>
<protein>
    <submittedName>
        <fullName evidence="2">Uncharacterized protein</fullName>
    </submittedName>
</protein>
<reference evidence="2" key="2">
    <citation type="submission" date="2021-04" db="EMBL/GenBank/DDBJ databases">
        <authorList>
            <person name="Gilroy R."/>
        </authorList>
    </citation>
    <scope>NUCLEOTIDE SEQUENCE</scope>
    <source>
        <strain evidence="2">G3-2149</strain>
    </source>
</reference>
<proteinExistence type="predicted"/>
<feature type="chain" id="PRO_5039722083" evidence="1">
    <location>
        <begin position="21"/>
        <end position="749"/>
    </location>
</feature>